<keyword evidence="2" id="KW-1133">Transmembrane helix</keyword>
<evidence type="ECO:0000313" key="4">
    <source>
        <dbReference type="Proteomes" id="UP001174909"/>
    </source>
</evidence>
<comment type="caution">
    <text evidence="3">The sequence shown here is derived from an EMBL/GenBank/DDBJ whole genome shotgun (WGS) entry which is preliminary data.</text>
</comment>
<name>A0AA35RSQ0_GEOBA</name>
<organism evidence="3 4">
    <name type="scientific">Geodia barretti</name>
    <name type="common">Barrett's horny sponge</name>
    <dbReference type="NCBI Taxonomy" id="519541"/>
    <lineage>
        <taxon>Eukaryota</taxon>
        <taxon>Metazoa</taxon>
        <taxon>Porifera</taxon>
        <taxon>Demospongiae</taxon>
        <taxon>Heteroscleromorpha</taxon>
        <taxon>Tetractinellida</taxon>
        <taxon>Astrophorina</taxon>
        <taxon>Geodiidae</taxon>
        <taxon>Geodia</taxon>
    </lineage>
</organism>
<keyword evidence="2" id="KW-0472">Membrane</keyword>
<evidence type="ECO:0000313" key="3">
    <source>
        <dbReference type="EMBL" id="CAI8017010.1"/>
    </source>
</evidence>
<keyword evidence="4" id="KW-1185">Reference proteome</keyword>
<proteinExistence type="predicted"/>
<dbReference type="Proteomes" id="UP001174909">
    <property type="component" value="Unassembled WGS sequence"/>
</dbReference>
<dbReference type="EMBL" id="CASHTH010001582">
    <property type="protein sequence ID" value="CAI8017010.1"/>
    <property type="molecule type" value="Genomic_DNA"/>
</dbReference>
<keyword evidence="2" id="KW-0812">Transmembrane</keyword>
<accession>A0AA35RSQ0</accession>
<protein>
    <submittedName>
        <fullName evidence="3">Uncharacterized protein</fullName>
    </submittedName>
</protein>
<gene>
    <name evidence="3" type="ORF">GBAR_LOCUS10378</name>
</gene>
<evidence type="ECO:0000256" key="1">
    <source>
        <dbReference type="SAM" id="MobiDB-lite"/>
    </source>
</evidence>
<sequence>MEHKCWSTCSMTTTNTIDLFITFVPTAGPQSSSSSMATPKTSPEHPTVTAAGVKGRDTTGGVVGVIVVIVVVVIVVVVVAILVAYFSIRRKANQQNPQCWYTEEPL</sequence>
<dbReference type="AlphaFoldDB" id="A0AA35RSQ0"/>
<feature type="region of interest" description="Disordered" evidence="1">
    <location>
        <begin position="28"/>
        <end position="53"/>
    </location>
</feature>
<reference evidence="3" key="1">
    <citation type="submission" date="2023-03" db="EMBL/GenBank/DDBJ databases">
        <authorList>
            <person name="Steffen K."/>
            <person name="Cardenas P."/>
        </authorList>
    </citation>
    <scope>NUCLEOTIDE SEQUENCE</scope>
</reference>
<feature type="transmembrane region" description="Helical" evidence="2">
    <location>
        <begin position="62"/>
        <end position="86"/>
    </location>
</feature>
<evidence type="ECO:0000256" key="2">
    <source>
        <dbReference type="SAM" id="Phobius"/>
    </source>
</evidence>